<keyword evidence="3" id="KW-1185">Reference proteome</keyword>
<protein>
    <submittedName>
        <fullName evidence="2">Acetyltransferase (GNAT) family protein</fullName>
    </submittedName>
</protein>
<evidence type="ECO:0000313" key="2">
    <source>
        <dbReference type="EMBL" id="AKK11906.1"/>
    </source>
</evidence>
<organism evidence="2 3">
    <name type="scientific">Corynebacterium uterequi</name>
    <dbReference type="NCBI Taxonomy" id="1072256"/>
    <lineage>
        <taxon>Bacteria</taxon>
        <taxon>Bacillati</taxon>
        <taxon>Actinomycetota</taxon>
        <taxon>Actinomycetes</taxon>
        <taxon>Mycobacteriales</taxon>
        <taxon>Corynebacteriaceae</taxon>
        <taxon>Corynebacterium</taxon>
    </lineage>
</organism>
<dbReference type="EMBL" id="CP011546">
    <property type="protein sequence ID" value="AKK11906.1"/>
    <property type="molecule type" value="Genomic_DNA"/>
</dbReference>
<dbReference type="Pfam" id="PF24553">
    <property type="entry name" value="Rv0428c_C"/>
    <property type="match status" value="1"/>
</dbReference>
<dbReference type="AlphaFoldDB" id="A0A0G3HEY1"/>
<dbReference type="InterPro" id="IPR016181">
    <property type="entry name" value="Acyl_CoA_acyltransferase"/>
</dbReference>
<dbReference type="KEGG" id="cut:CUTER_09690"/>
<name>A0A0G3HEY1_9CORY</name>
<reference evidence="3" key="2">
    <citation type="submission" date="2015-05" db="EMBL/GenBank/DDBJ databases">
        <title>Complete genome sequence of Corynebacterium uterequi DSM 45634, isolated from the uterus of a maiden mare.</title>
        <authorList>
            <person name="Ruckert C."/>
            <person name="Albersmeier A."/>
            <person name="Winkler A."/>
            <person name="Tauch A."/>
        </authorList>
    </citation>
    <scope>NUCLEOTIDE SEQUENCE [LARGE SCALE GENOMIC DNA]</scope>
    <source>
        <strain evidence="3">DSM 45634</strain>
    </source>
</reference>
<dbReference type="InterPro" id="IPR000182">
    <property type="entry name" value="GNAT_dom"/>
</dbReference>
<evidence type="ECO:0000259" key="1">
    <source>
        <dbReference type="PROSITE" id="PS51186"/>
    </source>
</evidence>
<dbReference type="PROSITE" id="PS51186">
    <property type="entry name" value="GNAT"/>
    <property type="match status" value="1"/>
</dbReference>
<keyword evidence="2" id="KW-0808">Transferase</keyword>
<proteinExistence type="predicted"/>
<gene>
    <name evidence="2" type="ORF">CUTER_09690</name>
</gene>
<dbReference type="GO" id="GO:0016747">
    <property type="term" value="F:acyltransferase activity, transferring groups other than amino-acyl groups"/>
    <property type="evidence" value="ECO:0007669"/>
    <property type="project" value="InterPro"/>
</dbReference>
<evidence type="ECO:0000313" key="3">
    <source>
        <dbReference type="Proteomes" id="UP000035548"/>
    </source>
</evidence>
<dbReference type="Proteomes" id="UP000035548">
    <property type="component" value="Chromosome"/>
</dbReference>
<reference evidence="2 3" key="1">
    <citation type="journal article" date="2015" name="Genome Announc.">
        <title>Virulence Factor Genes Detected in the Complete Genome Sequence of Corynebacterium uterequi DSM 45634, Isolated from the Uterus of a Maiden Mare.</title>
        <authorList>
            <person name="Ruckert C."/>
            <person name="Kriete M."/>
            <person name="Jaenicke S."/>
            <person name="Winkler A."/>
            <person name="Tauch A."/>
        </authorList>
    </citation>
    <scope>NUCLEOTIDE SEQUENCE [LARGE SCALE GENOMIC DNA]</scope>
    <source>
        <strain evidence="2 3">DSM 45634</strain>
    </source>
</reference>
<dbReference type="SUPFAM" id="SSF55729">
    <property type="entry name" value="Acyl-CoA N-acyltransferases (Nat)"/>
    <property type="match status" value="1"/>
</dbReference>
<dbReference type="CDD" id="cd04301">
    <property type="entry name" value="NAT_SF"/>
    <property type="match status" value="1"/>
</dbReference>
<dbReference type="Gene3D" id="3.40.630.30">
    <property type="match status" value="1"/>
</dbReference>
<sequence>MSRIFRSDEVQVGERVVVRRRVGDKASDIIGHVTSLEPFTVRPQERGGAPSSLPEVTVPAADIIIVKRLSPRRVRNSDIRHVEAAHAKAFPGIDHTWSSDGQWLLRAGDGVTERSNSATPLGASAGFTALPIGEILDFYARHRLPARLHIPERLGRAAEQLVAAEPHAWQLSPEILVMTRPLDDIDPHEPPNLPEGLSARVDDTLDDAWLALYHFRGQRLPVRALEWLQKDIDGTMGFARLLDATGATVAITRATLTTSDDGTHWLGYSAVEVADGWRRRGLGTALGRTVMAWGAAHGAQQAYLQVIGTNDAGIGLYGKLGFIEHHRHRYATRVAS</sequence>
<dbReference type="OrthoDB" id="9775595at2"/>
<feature type="domain" description="N-acetyltransferase" evidence="1">
    <location>
        <begin position="199"/>
        <end position="336"/>
    </location>
</feature>
<accession>A0A0G3HEY1</accession>
<dbReference type="RefSeq" id="WP_047260222.1">
    <property type="nucleotide sequence ID" value="NZ_CP011546.1"/>
</dbReference>
<dbReference type="STRING" id="1072256.CUTER_09690"/>
<dbReference type="InterPro" id="IPR056935">
    <property type="entry name" value="Rv0428c-like_C"/>
</dbReference>
<dbReference type="PATRIC" id="fig|1072256.5.peg.1909"/>